<dbReference type="EMBL" id="KB468124">
    <property type="protein sequence ID" value="PCH42291.1"/>
    <property type="molecule type" value="Genomic_DNA"/>
</dbReference>
<feature type="compositionally biased region" description="Basic and acidic residues" evidence="2">
    <location>
        <begin position="168"/>
        <end position="188"/>
    </location>
</feature>
<proteinExistence type="predicted"/>
<dbReference type="GO" id="GO:0045040">
    <property type="term" value="P:protein insertion into mitochondrial outer membrane"/>
    <property type="evidence" value="ECO:0007669"/>
    <property type="project" value="TreeGrafter"/>
</dbReference>
<evidence type="ECO:0000256" key="1">
    <source>
        <dbReference type="SAM" id="Coils"/>
    </source>
</evidence>
<dbReference type="OMA" id="AHVAEWR"/>
<protein>
    <recommendedName>
        <fullName evidence="5">TOM13-domain-containing protein</fullName>
    </recommendedName>
</protein>
<feature type="region of interest" description="Disordered" evidence="2">
    <location>
        <begin position="121"/>
        <end position="140"/>
    </location>
</feature>
<accession>A0A2H3JKA6</accession>
<feature type="region of interest" description="Disordered" evidence="2">
    <location>
        <begin position="322"/>
        <end position="342"/>
    </location>
</feature>
<gene>
    <name evidence="3" type="ORF">WOLCODRAFT_137826</name>
</gene>
<evidence type="ECO:0000313" key="4">
    <source>
        <dbReference type="Proteomes" id="UP000218811"/>
    </source>
</evidence>
<dbReference type="InterPro" id="IPR013262">
    <property type="entry name" value="OMP_MIM1/TOM13_mt"/>
</dbReference>
<feature type="compositionally biased region" description="Basic and acidic residues" evidence="2">
    <location>
        <begin position="121"/>
        <end position="131"/>
    </location>
</feature>
<dbReference type="Pfam" id="PF08219">
    <property type="entry name" value="TOM13"/>
    <property type="match status" value="1"/>
</dbReference>
<dbReference type="Proteomes" id="UP000218811">
    <property type="component" value="Unassembled WGS sequence"/>
</dbReference>
<feature type="coiled-coil region" evidence="1">
    <location>
        <begin position="76"/>
        <end position="107"/>
    </location>
</feature>
<dbReference type="PANTHER" id="PTHR28241:SF1">
    <property type="entry name" value="MITOCHONDRIAL IMPORT PROTEIN 1"/>
    <property type="match status" value="1"/>
</dbReference>
<feature type="compositionally biased region" description="Low complexity" evidence="2">
    <location>
        <begin position="207"/>
        <end position="233"/>
    </location>
</feature>
<dbReference type="STRING" id="742152.A0A2H3JKA6"/>
<dbReference type="GO" id="GO:0070096">
    <property type="term" value="P:mitochondrial outer membrane translocase complex assembly"/>
    <property type="evidence" value="ECO:0007669"/>
    <property type="project" value="TreeGrafter"/>
</dbReference>
<dbReference type="OrthoDB" id="5529571at2759"/>
<feature type="compositionally biased region" description="Low complexity" evidence="2">
    <location>
        <begin position="27"/>
        <end position="45"/>
    </location>
</feature>
<dbReference type="GO" id="GO:0005741">
    <property type="term" value="C:mitochondrial outer membrane"/>
    <property type="evidence" value="ECO:0007669"/>
    <property type="project" value="InterPro"/>
</dbReference>
<evidence type="ECO:0008006" key="5">
    <source>
        <dbReference type="Google" id="ProtNLM"/>
    </source>
</evidence>
<evidence type="ECO:0000313" key="3">
    <source>
        <dbReference type="EMBL" id="PCH42291.1"/>
    </source>
</evidence>
<evidence type="ECO:0000256" key="2">
    <source>
        <dbReference type="SAM" id="MobiDB-lite"/>
    </source>
</evidence>
<dbReference type="PANTHER" id="PTHR28241">
    <property type="entry name" value="MITOCHONDRIAL IMPORT PROTEIN 1"/>
    <property type="match status" value="1"/>
</dbReference>
<dbReference type="AlphaFoldDB" id="A0A2H3JKA6"/>
<name>A0A2H3JKA6_WOLCO</name>
<keyword evidence="1" id="KW-0175">Coiled coil</keyword>
<feature type="compositionally biased region" description="Basic and acidic residues" evidence="2">
    <location>
        <begin position="322"/>
        <end position="336"/>
    </location>
</feature>
<sequence>MAEQLNAEEERLLQSALQTAFSPAPLPQESALPEEPALAPEAEPAPVAPAPDPAAELAPENESAEELWKAEYDAHVEEWRRASAEQRERAEQERARWEEVRAREQALGIAKESLTDDLGAHLRADQERGESGWESVGGSGTGSIVLESVVSVDAGAQGAPAAEPSVADARDLVSGERQGRRTAEELEKILPGSSHAHEKWEDIPEQGLSGSDSLASSYPSLSFPSSSPSGVHPHQPPPHARSHAHPPSARQADRPPAPSTTLAVFDTTLSPRTRVLALLSALAVNVALPFVNGVMLGFGEIFAKEVLVGWFGWGRRAGAGVSRERERTKGAGRREAGLGLHL</sequence>
<feature type="region of interest" description="Disordered" evidence="2">
    <location>
        <begin position="156"/>
        <end position="261"/>
    </location>
</feature>
<organism evidence="3 4">
    <name type="scientific">Wolfiporia cocos (strain MD-104)</name>
    <name type="common">Brown rot fungus</name>
    <dbReference type="NCBI Taxonomy" id="742152"/>
    <lineage>
        <taxon>Eukaryota</taxon>
        <taxon>Fungi</taxon>
        <taxon>Dikarya</taxon>
        <taxon>Basidiomycota</taxon>
        <taxon>Agaricomycotina</taxon>
        <taxon>Agaricomycetes</taxon>
        <taxon>Polyporales</taxon>
        <taxon>Phaeolaceae</taxon>
        <taxon>Wolfiporia</taxon>
    </lineage>
</organism>
<keyword evidence="4" id="KW-1185">Reference proteome</keyword>
<reference evidence="3 4" key="1">
    <citation type="journal article" date="2012" name="Science">
        <title>The Paleozoic origin of enzymatic lignin decomposition reconstructed from 31 fungal genomes.</title>
        <authorList>
            <person name="Floudas D."/>
            <person name="Binder M."/>
            <person name="Riley R."/>
            <person name="Barry K."/>
            <person name="Blanchette R.A."/>
            <person name="Henrissat B."/>
            <person name="Martinez A.T."/>
            <person name="Otillar R."/>
            <person name="Spatafora J.W."/>
            <person name="Yadav J.S."/>
            <person name="Aerts A."/>
            <person name="Benoit I."/>
            <person name="Boyd A."/>
            <person name="Carlson A."/>
            <person name="Copeland A."/>
            <person name="Coutinho P.M."/>
            <person name="de Vries R.P."/>
            <person name="Ferreira P."/>
            <person name="Findley K."/>
            <person name="Foster B."/>
            <person name="Gaskell J."/>
            <person name="Glotzer D."/>
            <person name="Gorecki P."/>
            <person name="Heitman J."/>
            <person name="Hesse C."/>
            <person name="Hori C."/>
            <person name="Igarashi K."/>
            <person name="Jurgens J.A."/>
            <person name="Kallen N."/>
            <person name="Kersten P."/>
            <person name="Kohler A."/>
            <person name="Kuees U."/>
            <person name="Kumar T.K.A."/>
            <person name="Kuo A."/>
            <person name="LaButti K."/>
            <person name="Larrondo L.F."/>
            <person name="Lindquist E."/>
            <person name="Ling A."/>
            <person name="Lombard V."/>
            <person name="Lucas S."/>
            <person name="Lundell T."/>
            <person name="Martin R."/>
            <person name="McLaughlin D.J."/>
            <person name="Morgenstern I."/>
            <person name="Morin E."/>
            <person name="Murat C."/>
            <person name="Nagy L.G."/>
            <person name="Nolan M."/>
            <person name="Ohm R.A."/>
            <person name="Patyshakuliyeva A."/>
            <person name="Rokas A."/>
            <person name="Ruiz-Duenas F.J."/>
            <person name="Sabat G."/>
            <person name="Salamov A."/>
            <person name="Samejima M."/>
            <person name="Schmutz J."/>
            <person name="Slot J.C."/>
            <person name="St John F."/>
            <person name="Stenlid J."/>
            <person name="Sun H."/>
            <person name="Sun S."/>
            <person name="Syed K."/>
            <person name="Tsang A."/>
            <person name="Wiebenga A."/>
            <person name="Young D."/>
            <person name="Pisabarro A."/>
            <person name="Eastwood D.C."/>
            <person name="Martin F."/>
            <person name="Cullen D."/>
            <person name="Grigoriev I.V."/>
            <person name="Hibbett D.S."/>
        </authorList>
    </citation>
    <scope>NUCLEOTIDE SEQUENCE [LARGE SCALE GENOMIC DNA]</scope>
    <source>
        <strain evidence="3 4">MD-104</strain>
    </source>
</reference>
<feature type="region of interest" description="Disordered" evidence="2">
    <location>
        <begin position="1"/>
        <end position="69"/>
    </location>
</feature>